<evidence type="ECO:0000313" key="2">
    <source>
        <dbReference type="Proteomes" id="UP001153334"/>
    </source>
</evidence>
<sequence>MLFYSTVHLGLALANSFTSARVLTNRETVASDWLDSFVDIHPRQTSNVDGPSCRYRCGSCGSSCSSAALSKRDLTQLDTFNITSLDDIIFEHQGPHDLLKRSFRNIRQAAIGSYLKAQTSALVTTLDNPNTNLVDLIYLAEQNEYTFAILKKFSDYNQNVLKIGTGRLEGCTVLTIISRSASHIFEDLAFSPDGNIDPATAFQQNCLNFITGQGAKWKTKGDSLDPSLFTGDNGPAVAFIMTPRPDQNDPTPQNPNPPVPGPNEQMYEAQITQLSQTIQSLIPGLNIINYNYIALNPRNQDQDWQGKALFEYDPDADGNSNPNFRLWYEQTMRNGDGWNLT</sequence>
<comment type="caution">
    <text evidence="1">The sequence shown here is derived from an EMBL/GenBank/DDBJ whole genome shotgun (WGS) entry which is preliminary data.</text>
</comment>
<accession>A0ACC2IZG6</accession>
<reference evidence="1" key="1">
    <citation type="submission" date="2022-11" db="EMBL/GenBank/DDBJ databases">
        <title>Genome Sequence of Nemania bipapillata.</title>
        <authorList>
            <person name="Buettner E."/>
        </authorList>
    </citation>
    <scope>NUCLEOTIDE SEQUENCE</scope>
    <source>
        <strain evidence="1">CP14</strain>
    </source>
</reference>
<evidence type="ECO:0000313" key="1">
    <source>
        <dbReference type="EMBL" id="KAJ8120462.1"/>
    </source>
</evidence>
<gene>
    <name evidence="1" type="ORF">ONZ43_g2834</name>
</gene>
<organism evidence="1 2">
    <name type="scientific">Nemania bipapillata</name>
    <dbReference type="NCBI Taxonomy" id="110536"/>
    <lineage>
        <taxon>Eukaryota</taxon>
        <taxon>Fungi</taxon>
        <taxon>Dikarya</taxon>
        <taxon>Ascomycota</taxon>
        <taxon>Pezizomycotina</taxon>
        <taxon>Sordariomycetes</taxon>
        <taxon>Xylariomycetidae</taxon>
        <taxon>Xylariales</taxon>
        <taxon>Xylariaceae</taxon>
        <taxon>Nemania</taxon>
    </lineage>
</organism>
<keyword evidence="2" id="KW-1185">Reference proteome</keyword>
<proteinExistence type="predicted"/>
<dbReference type="EMBL" id="JAPESX010000616">
    <property type="protein sequence ID" value="KAJ8120462.1"/>
    <property type="molecule type" value="Genomic_DNA"/>
</dbReference>
<protein>
    <submittedName>
        <fullName evidence="1">Uncharacterized protein</fullName>
    </submittedName>
</protein>
<name>A0ACC2IZG6_9PEZI</name>
<dbReference type="Proteomes" id="UP001153334">
    <property type="component" value="Unassembled WGS sequence"/>
</dbReference>